<gene>
    <name evidence="1" type="ORF">H8R26_00925</name>
</gene>
<reference evidence="1 2" key="1">
    <citation type="submission" date="2020-08" db="EMBL/GenBank/DDBJ databases">
        <title>Description of novel Flavobacterium F-400 isolate.</title>
        <authorList>
            <person name="Saticioglu I."/>
            <person name="Duman M."/>
            <person name="Altun S."/>
        </authorList>
    </citation>
    <scope>NUCLEOTIDE SEQUENCE [LARGE SCALE GENOMIC DNA]</scope>
    <source>
        <strain evidence="1 2">F-400</strain>
    </source>
</reference>
<organism evidence="1 2">
    <name type="scientific">Flavobacterium turcicum</name>
    <dbReference type="NCBI Taxonomy" id="2764718"/>
    <lineage>
        <taxon>Bacteria</taxon>
        <taxon>Pseudomonadati</taxon>
        <taxon>Bacteroidota</taxon>
        <taxon>Flavobacteriia</taxon>
        <taxon>Flavobacteriales</taxon>
        <taxon>Flavobacteriaceae</taxon>
        <taxon>Flavobacterium</taxon>
    </lineage>
</organism>
<evidence type="ECO:0008006" key="3">
    <source>
        <dbReference type="Google" id="ProtNLM"/>
    </source>
</evidence>
<protein>
    <recommendedName>
        <fullName evidence="3">Glycosyltransferase</fullName>
    </recommendedName>
</protein>
<evidence type="ECO:0000313" key="2">
    <source>
        <dbReference type="Proteomes" id="UP000621670"/>
    </source>
</evidence>
<keyword evidence="2" id="KW-1185">Reference proteome</keyword>
<accession>A0ABR7JBU9</accession>
<sequence>MIKVGFLVSYDFKYLYQSIPLVYQEADLIVLAIDRERKTWSGNPLYIAPEFFGWVRQFDVSNKIVLYEDTFYIPENTPAQNDTRERNLLAQAMGKGGWHIQIDSDEYFKDFKGFTNFLKQNKHYLDNPEQQAVEIQVQWITLFKKVEGGFLYVKDSLDTIEVATNWPDYKYMRATRHSNKIITKFILLHQSWARDEDEIYTKITNWSHRDDSDNLAFFEFWKKIDLSNYTTFTNLHENDPTKWNSLGFIAEDEIYSLELNISTWDLFRLKWKKKLIQFIREYLPLWLQNGIRDAFKKIVK</sequence>
<evidence type="ECO:0000313" key="1">
    <source>
        <dbReference type="EMBL" id="MBC5861972.1"/>
    </source>
</evidence>
<name>A0ABR7JBU9_9FLAO</name>
<dbReference type="EMBL" id="JACRUM010000001">
    <property type="protein sequence ID" value="MBC5861972.1"/>
    <property type="molecule type" value="Genomic_DNA"/>
</dbReference>
<comment type="caution">
    <text evidence="1">The sequence shown here is derived from an EMBL/GenBank/DDBJ whole genome shotgun (WGS) entry which is preliminary data.</text>
</comment>
<dbReference type="RefSeq" id="WP_166132637.1">
    <property type="nucleotide sequence ID" value="NZ_JAAOBY010000001.1"/>
</dbReference>
<dbReference type="Proteomes" id="UP000621670">
    <property type="component" value="Unassembled WGS sequence"/>
</dbReference>
<proteinExistence type="predicted"/>